<evidence type="ECO:0000256" key="3">
    <source>
        <dbReference type="ARBA" id="ARBA00022679"/>
    </source>
</evidence>
<dbReference type="EMBL" id="BAAAFA010000001">
    <property type="protein sequence ID" value="GAA0810224.1"/>
    <property type="molecule type" value="Genomic_DNA"/>
</dbReference>
<dbReference type="SUPFAM" id="SSF53756">
    <property type="entry name" value="UDP-Glycosyltransferase/glycogen phosphorylase"/>
    <property type="match status" value="1"/>
</dbReference>
<comment type="caution">
    <text evidence="6">The sequence shown here is derived from an EMBL/GenBank/DDBJ whole genome shotgun (WGS) entry which is preliminary data.</text>
</comment>
<dbReference type="Gene3D" id="3.40.50.2000">
    <property type="entry name" value="Glycogen Phosphorylase B"/>
    <property type="match status" value="2"/>
</dbReference>
<feature type="domain" description="Glycosyl transferase family 1" evidence="5">
    <location>
        <begin position="178"/>
        <end position="331"/>
    </location>
</feature>
<proteinExistence type="inferred from homology"/>
<dbReference type="CDD" id="cd03801">
    <property type="entry name" value="GT4_PimA-like"/>
    <property type="match status" value="1"/>
</dbReference>
<evidence type="ECO:0000313" key="6">
    <source>
        <dbReference type="EMBL" id="GAA0810224.1"/>
    </source>
</evidence>
<accession>A0ABN1L244</accession>
<keyword evidence="4" id="KW-0472">Membrane</keyword>
<dbReference type="PANTHER" id="PTHR12526">
    <property type="entry name" value="GLYCOSYLTRANSFERASE"/>
    <property type="match status" value="1"/>
</dbReference>
<keyword evidence="4" id="KW-0812">Transmembrane</keyword>
<feature type="transmembrane region" description="Helical" evidence="4">
    <location>
        <begin position="51"/>
        <end position="75"/>
    </location>
</feature>
<gene>
    <name evidence="6" type="ORF">GCM10009111_00770</name>
</gene>
<comment type="similarity">
    <text evidence="1">Belongs to the glycosyltransferase group 1 family. Glycosyltransferase 4 subfamily.</text>
</comment>
<dbReference type="Pfam" id="PF00534">
    <property type="entry name" value="Glycos_transf_1"/>
    <property type="match status" value="1"/>
</dbReference>
<dbReference type="PANTHER" id="PTHR12526:SF640">
    <property type="entry name" value="COLANIC ACID BIOSYNTHESIS GLYCOSYLTRANSFERASE WCAL-RELATED"/>
    <property type="match status" value="1"/>
</dbReference>
<evidence type="ECO:0000259" key="5">
    <source>
        <dbReference type="Pfam" id="PF00534"/>
    </source>
</evidence>
<evidence type="ECO:0000313" key="7">
    <source>
        <dbReference type="Proteomes" id="UP001500021"/>
    </source>
</evidence>
<evidence type="ECO:0000256" key="1">
    <source>
        <dbReference type="ARBA" id="ARBA00009481"/>
    </source>
</evidence>
<dbReference type="InterPro" id="IPR001296">
    <property type="entry name" value="Glyco_trans_1"/>
</dbReference>
<name>A0ABN1L244_9GAMM</name>
<organism evidence="6 7">
    <name type="scientific">Colwellia asteriadis</name>
    <dbReference type="NCBI Taxonomy" id="517723"/>
    <lineage>
        <taxon>Bacteria</taxon>
        <taxon>Pseudomonadati</taxon>
        <taxon>Pseudomonadota</taxon>
        <taxon>Gammaproteobacteria</taxon>
        <taxon>Alteromonadales</taxon>
        <taxon>Colwelliaceae</taxon>
        <taxon>Colwellia</taxon>
    </lineage>
</organism>
<sequence>MLSKKNLMISTDPKGQGGIATVVSSYNKDGLFNTSHFTLIKTHSSDSKNKLSAAILFFSSLLKVIFYGLLFNLGIVHVHMASRGSYLRKSIILRVAKKLGAKTIIHLHGGEFESFYHKECSDKKKTHIKKTFNMADKIIVLSSSALTWVNSIVDDKTKTCIVYNAVPAISLPPKKSVQANILFLGRLSKNKGVDDLIHAFAQLSVTYPHLKLLLAGDGDPTKYKTLAAKLGVINHVNFLGWVSGTQKKQYLADATVYCLPSYYEGFPMGVLEAMSAGIPVVASTAGGIPDAITNKQEGLLVKAGDVGALTEALRSLLSDEKLRAQYSDAAKIKYQENFSPDVIIPQLKNIYKELLDK</sequence>
<evidence type="ECO:0000256" key="2">
    <source>
        <dbReference type="ARBA" id="ARBA00022676"/>
    </source>
</evidence>
<keyword evidence="4" id="KW-1133">Transmembrane helix</keyword>
<keyword evidence="2" id="KW-0328">Glycosyltransferase</keyword>
<dbReference type="Proteomes" id="UP001500021">
    <property type="component" value="Unassembled WGS sequence"/>
</dbReference>
<keyword evidence="7" id="KW-1185">Reference proteome</keyword>
<evidence type="ECO:0000256" key="4">
    <source>
        <dbReference type="SAM" id="Phobius"/>
    </source>
</evidence>
<protein>
    <submittedName>
        <fullName evidence="6">Glycosyltransferase family 4 protein</fullName>
    </submittedName>
</protein>
<keyword evidence="3" id="KW-0808">Transferase</keyword>
<reference evidence="6 7" key="1">
    <citation type="journal article" date="2019" name="Int. J. Syst. Evol. Microbiol.">
        <title>The Global Catalogue of Microorganisms (GCM) 10K type strain sequencing project: providing services to taxonomists for standard genome sequencing and annotation.</title>
        <authorList>
            <consortium name="The Broad Institute Genomics Platform"/>
            <consortium name="The Broad Institute Genome Sequencing Center for Infectious Disease"/>
            <person name="Wu L."/>
            <person name="Ma J."/>
        </authorList>
    </citation>
    <scope>NUCLEOTIDE SEQUENCE [LARGE SCALE GENOMIC DNA]</scope>
    <source>
        <strain evidence="6 7">JCM 15608</strain>
    </source>
</reference>